<evidence type="ECO:0000313" key="2">
    <source>
        <dbReference type="EMBL" id="CAB1422196.1"/>
    </source>
</evidence>
<dbReference type="AlphaFoldDB" id="A0A9N7U002"/>
<evidence type="ECO:0000313" key="3">
    <source>
        <dbReference type="Proteomes" id="UP001153269"/>
    </source>
</evidence>
<name>A0A9N7U002_PLEPL</name>
<dbReference type="Proteomes" id="UP001153269">
    <property type="component" value="Unassembled WGS sequence"/>
</dbReference>
<feature type="compositionally biased region" description="Polar residues" evidence="1">
    <location>
        <begin position="79"/>
        <end position="91"/>
    </location>
</feature>
<protein>
    <submittedName>
        <fullName evidence="2">Uncharacterized protein</fullName>
    </submittedName>
</protein>
<dbReference type="EMBL" id="CADEAL010000568">
    <property type="protein sequence ID" value="CAB1422196.1"/>
    <property type="molecule type" value="Genomic_DNA"/>
</dbReference>
<organism evidence="2 3">
    <name type="scientific">Pleuronectes platessa</name>
    <name type="common">European plaice</name>
    <dbReference type="NCBI Taxonomy" id="8262"/>
    <lineage>
        <taxon>Eukaryota</taxon>
        <taxon>Metazoa</taxon>
        <taxon>Chordata</taxon>
        <taxon>Craniata</taxon>
        <taxon>Vertebrata</taxon>
        <taxon>Euteleostomi</taxon>
        <taxon>Actinopterygii</taxon>
        <taxon>Neopterygii</taxon>
        <taxon>Teleostei</taxon>
        <taxon>Neoteleostei</taxon>
        <taxon>Acanthomorphata</taxon>
        <taxon>Carangaria</taxon>
        <taxon>Pleuronectiformes</taxon>
        <taxon>Pleuronectoidei</taxon>
        <taxon>Pleuronectidae</taxon>
        <taxon>Pleuronectes</taxon>
    </lineage>
</organism>
<keyword evidence="3" id="KW-1185">Reference proteome</keyword>
<sequence length="130" mass="14306">MGEVWVMRFGKCAQRSGARVYLTCQRVCLPTGTRCQTLSRAARPHDPLPVEPVENLWNLCGSNGLTVRSRNSFLSSRSAVTHHNVSGNQPRFHSRSPPPLTQSPWQSLPTALTIWPGRVEAAGSEVTSLL</sequence>
<accession>A0A9N7U002</accession>
<evidence type="ECO:0000256" key="1">
    <source>
        <dbReference type="SAM" id="MobiDB-lite"/>
    </source>
</evidence>
<proteinExistence type="predicted"/>
<reference evidence="2" key="1">
    <citation type="submission" date="2020-03" db="EMBL/GenBank/DDBJ databases">
        <authorList>
            <person name="Weist P."/>
        </authorList>
    </citation>
    <scope>NUCLEOTIDE SEQUENCE</scope>
</reference>
<comment type="caution">
    <text evidence="2">The sequence shown here is derived from an EMBL/GenBank/DDBJ whole genome shotgun (WGS) entry which is preliminary data.</text>
</comment>
<feature type="region of interest" description="Disordered" evidence="1">
    <location>
        <begin position="79"/>
        <end position="103"/>
    </location>
</feature>
<gene>
    <name evidence="2" type="ORF">PLEPLA_LOCUS10085</name>
</gene>